<evidence type="ECO:0000256" key="4">
    <source>
        <dbReference type="ARBA" id="ARBA00024746"/>
    </source>
</evidence>
<dbReference type="Pfam" id="PF13860">
    <property type="entry name" value="FlgD_ig"/>
    <property type="match status" value="1"/>
</dbReference>
<dbReference type="HOGENOM" id="CLU_047535_0_1_5"/>
<dbReference type="OrthoDB" id="9785233at2"/>
<gene>
    <name evidence="7" type="ORF">ABI_28600</name>
</gene>
<dbReference type="Gene3D" id="2.60.40.4070">
    <property type="match status" value="1"/>
</dbReference>
<evidence type="ECO:0000256" key="3">
    <source>
        <dbReference type="ARBA" id="ARBA00022795"/>
    </source>
</evidence>
<dbReference type="InterPro" id="IPR005648">
    <property type="entry name" value="FlgD"/>
</dbReference>
<dbReference type="Pfam" id="PF03963">
    <property type="entry name" value="FlgD"/>
    <property type="match status" value="1"/>
</dbReference>
<protein>
    <recommendedName>
        <fullName evidence="2 5">Basal-body rod modification protein FlgD</fullName>
    </recommendedName>
</protein>
<dbReference type="AlphaFoldDB" id="F4QMK3"/>
<comment type="function">
    <text evidence="4 5">Required for flagellar hook formation. May act as a scaffolding protein.</text>
</comment>
<feature type="domain" description="FlgD/Vpr Ig-like" evidence="6">
    <location>
        <begin position="103"/>
        <end position="175"/>
    </location>
</feature>
<evidence type="ECO:0000313" key="7">
    <source>
        <dbReference type="EMBL" id="EGF91444.1"/>
    </source>
</evidence>
<comment type="similarity">
    <text evidence="1 5">Belongs to the FlgD family.</text>
</comment>
<evidence type="ECO:0000256" key="1">
    <source>
        <dbReference type="ARBA" id="ARBA00010577"/>
    </source>
</evidence>
<evidence type="ECO:0000256" key="2">
    <source>
        <dbReference type="ARBA" id="ARBA00016013"/>
    </source>
</evidence>
<keyword evidence="3 5" id="KW-1005">Bacterial flagellum biogenesis</keyword>
<organism evidence="7 8">
    <name type="scientific">Asticcacaulis biprosthecium C19</name>
    <dbReference type="NCBI Taxonomy" id="715226"/>
    <lineage>
        <taxon>Bacteria</taxon>
        <taxon>Pseudomonadati</taxon>
        <taxon>Pseudomonadota</taxon>
        <taxon>Alphaproteobacteria</taxon>
        <taxon>Caulobacterales</taxon>
        <taxon>Caulobacteraceae</taxon>
        <taxon>Asticcacaulis</taxon>
    </lineage>
</organism>
<sequence length="218" mass="22483">MVDAVTSNATTQTTATKDAKSLAANYETFLSLLTAQIRNQDPLSPMDSTEWTNQLVQYSSVEQQLKGNDYLEKISKALDGGDTMNTAVNYIGKTVSAGTATATFASGQAAWDYTLAGDAEAVNLTVVDKNGAVVWTGTSDQTGKGSHTVAWGGETATGTKVTSGDYTLKIKATNAAGGDVSASVNLTGIANAAEVRDGAVVLKVGGTYVPLSLITKVS</sequence>
<name>F4QMK3_9CAUL</name>
<evidence type="ECO:0000259" key="6">
    <source>
        <dbReference type="Pfam" id="PF13860"/>
    </source>
</evidence>
<reference evidence="8" key="1">
    <citation type="submission" date="2011-03" db="EMBL/GenBank/DDBJ databases">
        <title>Draft genome sequence of Brevundimonas diminuta.</title>
        <authorList>
            <person name="Brown P.J.B."/>
            <person name="Buechlein A."/>
            <person name="Hemmerich C."/>
            <person name="Brun Y.V."/>
        </authorList>
    </citation>
    <scope>NUCLEOTIDE SEQUENCE [LARGE SCALE GENOMIC DNA]</scope>
    <source>
        <strain evidence="8">C19</strain>
    </source>
</reference>
<keyword evidence="8" id="KW-1185">Reference proteome</keyword>
<evidence type="ECO:0000313" key="8">
    <source>
        <dbReference type="Proteomes" id="UP000006512"/>
    </source>
</evidence>
<dbReference type="STRING" id="715226.ABI_28600"/>
<dbReference type="GO" id="GO:0044781">
    <property type="term" value="P:bacterial-type flagellum organization"/>
    <property type="evidence" value="ECO:0007669"/>
    <property type="project" value="UniProtKB-UniRule"/>
</dbReference>
<dbReference type="eggNOG" id="COG1843">
    <property type="taxonomic scope" value="Bacteria"/>
</dbReference>
<proteinExistence type="inferred from homology"/>
<dbReference type="EMBL" id="GL883078">
    <property type="protein sequence ID" value="EGF91444.1"/>
    <property type="molecule type" value="Genomic_DNA"/>
</dbReference>
<dbReference type="RefSeq" id="WP_006273646.1">
    <property type="nucleotide sequence ID" value="NZ_GL883078.1"/>
</dbReference>
<dbReference type="Gene3D" id="2.30.30.910">
    <property type="match status" value="1"/>
</dbReference>
<accession>F4QMK3</accession>
<dbReference type="InterPro" id="IPR025965">
    <property type="entry name" value="FlgD/Vpr_Ig-like"/>
</dbReference>
<dbReference type="Proteomes" id="UP000006512">
    <property type="component" value="Unassembled WGS sequence"/>
</dbReference>
<evidence type="ECO:0000256" key="5">
    <source>
        <dbReference type="RuleBase" id="RU362076"/>
    </source>
</evidence>